<dbReference type="AlphaFoldDB" id="A0A1H8X322"/>
<sequence length="164" mass="18442">MIRLQTDIQVPGLNSREVTDFMLNCDDASYQAWWPGVHLRFHTVRKVAGDVGNLIYMDEYVGRFRLKFHAVVTASIPGKEITWQFVRGVRLPGRLILGLEDEADGVAISHVVEAGFRGPGRIFDAVLRFSFTPEFADALDEHVRTEFPKLRDLLRSRGSGAAKA</sequence>
<protein>
    <recommendedName>
        <fullName evidence="3">Polyketide cyclase / dehydrase and lipid transport</fullName>
    </recommendedName>
</protein>
<evidence type="ECO:0008006" key="3">
    <source>
        <dbReference type="Google" id="ProtNLM"/>
    </source>
</evidence>
<accession>A0A1H8X322</accession>
<dbReference type="Proteomes" id="UP000199615">
    <property type="component" value="Unassembled WGS sequence"/>
</dbReference>
<keyword evidence="2" id="KW-1185">Reference proteome</keyword>
<name>A0A1H8X322_9BRAD</name>
<proteinExistence type="predicted"/>
<dbReference type="SUPFAM" id="SSF55961">
    <property type="entry name" value="Bet v1-like"/>
    <property type="match status" value="1"/>
</dbReference>
<reference evidence="2" key="1">
    <citation type="submission" date="2016-10" db="EMBL/GenBank/DDBJ databases">
        <authorList>
            <person name="Varghese N."/>
            <person name="Submissions S."/>
        </authorList>
    </citation>
    <scope>NUCLEOTIDE SEQUENCE [LARGE SCALE GENOMIC DNA]</scope>
    <source>
        <strain evidence="2">DSM 123</strain>
    </source>
</reference>
<dbReference type="EMBL" id="FODT01000015">
    <property type="protein sequence ID" value="SEP33738.1"/>
    <property type="molecule type" value="Genomic_DNA"/>
</dbReference>
<evidence type="ECO:0000313" key="1">
    <source>
        <dbReference type="EMBL" id="SEP33738.1"/>
    </source>
</evidence>
<organism evidence="1 2">
    <name type="scientific">Rhodopseudomonas pseudopalustris</name>
    <dbReference type="NCBI Taxonomy" id="1513892"/>
    <lineage>
        <taxon>Bacteria</taxon>
        <taxon>Pseudomonadati</taxon>
        <taxon>Pseudomonadota</taxon>
        <taxon>Alphaproteobacteria</taxon>
        <taxon>Hyphomicrobiales</taxon>
        <taxon>Nitrobacteraceae</taxon>
        <taxon>Rhodopseudomonas</taxon>
    </lineage>
</organism>
<evidence type="ECO:0000313" key="2">
    <source>
        <dbReference type="Proteomes" id="UP000199615"/>
    </source>
</evidence>
<gene>
    <name evidence="1" type="ORF">SAMN05444123_11569</name>
</gene>